<evidence type="ECO:0000256" key="2">
    <source>
        <dbReference type="ARBA" id="ARBA00004370"/>
    </source>
</evidence>
<evidence type="ECO:0000256" key="4">
    <source>
        <dbReference type="ARBA" id="ARBA00022553"/>
    </source>
</evidence>
<dbReference type="CDD" id="cd16922">
    <property type="entry name" value="HATPase_EvgS-ArcB-TorS-like"/>
    <property type="match status" value="1"/>
</dbReference>
<dbReference type="GO" id="GO:0009927">
    <property type="term" value="F:histidine phosphotransfer kinase activity"/>
    <property type="evidence" value="ECO:0007669"/>
    <property type="project" value="TreeGrafter"/>
</dbReference>
<dbReference type="Pfam" id="PF00512">
    <property type="entry name" value="HisKA"/>
    <property type="match status" value="1"/>
</dbReference>
<dbReference type="OrthoDB" id="9801651at2"/>
<sequence length="684" mass="74939">MLNKYKSYLASKAYILLTALALGSVVGIGYSVITLDRDNHLATVRRDLEQDLYTATDQIQLRFFEAILVAKHIENLLTASKEVNEAQISRFVADLQLHNPGVRAVALAPGLVVTHSFPITGNQKTIGLKYWQVPEQMASVAQAYRRQSPIVDGPVPLIQGGAGYILRYPVFLPNPSTNVEQFWGIISIVISADGLLSAQRHDFSDAEQYSFSLREIQASSPLANDVPDDAGPLNARPVTTEFEMLGSTWRATVRPTAGWPSYSPQSPYLLAFVLVLAVILVGVLLIIRSFAAEKESARALLAESIGCLNEGFIAFDDDERLMLVNEKYLEYYPEIGPLIQPGMTIKELLAHSVKNQPDATTVEDENTWIAERLERFRNPGVSFLEAAADNRWLKVTEAKTPHGYTVGISTDVTAEQRALKAAEAADREKTEFLNNVSHELRTPLTVISGRASFLRNSERLPQSKSLAAALENATPADGAVTTAVTSFQRFVSEQSAGIENSAKHMLRLVEDLLDWTRVARGQLELDLARIEVTDLGRTVVEDLRPDAEAKGLTLTYSQDGPAEAMADTIRLKQILYNLISNAIKFTDTGNIHLSIEQLGDQIVFSVADTGCGIAQDDLERVFQRFQQVDGSMSRQKGGLGLGLAIAEQLAVLHGGALSLESELGKGSTFRLTLTRAEAAFQRTG</sequence>
<dbReference type="InterPro" id="IPR042240">
    <property type="entry name" value="CHASE_sf"/>
</dbReference>
<dbReference type="PRINTS" id="PR00344">
    <property type="entry name" value="BCTRLSENSOR"/>
</dbReference>
<evidence type="ECO:0000256" key="9">
    <source>
        <dbReference type="ARBA" id="ARBA00023012"/>
    </source>
</evidence>
<dbReference type="SMART" id="SM00388">
    <property type="entry name" value="HisKA"/>
    <property type="match status" value="1"/>
</dbReference>
<dbReference type="GO" id="GO:0000155">
    <property type="term" value="F:phosphorelay sensor kinase activity"/>
    <property type="evidence" value="ECO:0007669"/>
    <property type="project" value="InterPro"/>
</dbReference>
<organism evidence="14 15">
    <name type="scientific">Pseudosulfitobacter pseudonitzschiae</name>
    <dbReference type="NCBI Taxonomy" id="1402135"/>
    <lineage>
        <taxon>Bacteria</taxon>
        <taxon>Pseudomonadati</taxon>
        <taxon>Pseudomonadota</taxon>
        <taxon>Alphaproteobacteria</taxon>
        <taxon>Rhodobacterales</taxon>
        <taxon>Roseobacteraceae</taxon>
        <taxon>Pseudosulfitobacter</taxon>
    </lineage>
</organism>
<dbReference type="InterPro" id="IPR004358">
    <property type="entry name" value="Sig_transdc_His_kin-like_C"/>
</dbReference>
<dbReference type="InterPro" id="IPR006189">
    <property type="entry name" value="CHASE_dom"/>
</dbReference>
<feature type="transmembrane region" description="Helical" evidence="11">
    <location>
        <begin position="12"/>
        <end position="33"/>
    </location>
</feature>
<dbReference type="PROSITE" id="PS50839">
    <property type="entry name" value="CHASE"/>
    <property type="match status" value="1"/>
</dbReference>
<evidence type="ECO:0000256" key="5">
    <source>
        <dbReference type="ARBA" id="ARBA00022679"/>
    </source>
</evidence>
<keyword evidence="7" id="KW-0418">Kinase</keyword>
<dbReference type="SMART" id="SM00387">
    <property type="entry name" value="HATPase_c"/>
    <property type="match status" value="1"/>
</dbReference>
<feature type="transmembrane region" description="Helical" evidence="11">
    <location>
        <begin position="268"/>
        <end position="287"/>
    </location>
</feature>
<keyword evidence="8 11" id="KW-1133">Transmembrane helix</keyword>
<keyword evidence="10 11" id="KW-0472">Membrane</keyword>
<dbReference type="GeneID" id="68868362"/>
<feature type="domain" description="CHASE" evidence="13">
    <location>
        <begin position="112"/>
        <end position="208"/>
    </location>
</feature>
<dbReference type="PROSITE" id="PS50109">
    <property type="entry name" value="HIS_KIN"/>
    <property type="match status" value="1"/>
</dbReference>
<dbReference type="SUPFAM" id="SSF47384">
    <property type="entry name" value="Homodimeric domain of signal transducing histidine kinase"/>
    <property type="match status" value="1"/>
</dbReference>
<keyword evidence="6 11" id="KW-0812">Transmembrane</keyword>
<dbReference type="FunFam" id="3.30.565.10:FF:000010">
    <property type="entry name" value="Sensor histidine kinase RcsC"/>
    <property type="match status" value="1"/>
</dbReference>
<dbReference type="AlphaFoldDB" id="A0A073IX77"/>
<dbReference type="EC" id="2.7.13.3" evidence="3"/>
<dbReference type="InterPro" id="IPR003661">
    <property type="entry name" value="HisK_dim/P_dom"/>
</dbReference>
<name>A0A073IX77_9RHOB</name>
<feature type="domain" description="Histidine kinase" evidence="12">
    <location>
        <begin position="435"/>
        <end position="677"/>
    </location>
</feature>
<evidence type="ECO:0000259" key="12">
    <source>
        <dbReference type="PROSITE" id="PS50109"/>
    </source>
</evidence>
<comment type="caution">
    <text evidence="14">The sequence shown here is derived from an EMBL/GenBank/DDBJ whole genome shotgun (WGS) entry which is preliminary data.</text>
</comment>
<keyword evidence="5" id="KW-0808">Transferase</keyword>
<dbReference type="Pfam" id="PF02518">
    <property type="entry name" value="HATPase_c"/>
    <property type="match status" value="1"/>
</dbReference>
<dbReference type="Proteomes" id="UP000027746">
    <property type="component" value="Unassembled WGS sequence"/>
</dbReference>
<dbReference type="Pfam" id="PF12860">
    <property type="entry name" value="PAS_7"/>
    <property type="match status" value="1"/>
</dbReference>
<dbReference type="PANTHER" id="PTHR43047:SF72">
    <property type="entry name" value="OSMOSENSING HISTIDINE PROTEIN KINASE SLN1"/>
    <property type="match status" value="1"/>
</dbReference>
<evidence type="ECO:0000259" key="13">
    <source>
        <dbReference type="PROSITE" id="PS50839"/>
    </source>
</evidence>
<dbReference type="SMART" id="SM01079">
    <property type="entry name" value="CHASE"/>
    <property type="match status" value="1"/>
</dbReference>
<evidence type="ECO:0000256" key="10">
    <source>
        <dbReference type="ARBA" id="ARBA00023136"/>
    </source>
</evidence>
<reference evidence="14 15" key="1">
    <citation type="submission" date="2014-01" db="EMBL/GenBank/DDBJ databases">
        <title>Sulfitobacter sp. H3 (MCCC 1A00686) Genome Sequencing.</title>
        <authorList>
            <person name="Lai Q."/>
            <person name="Hong Z."/>
        </authorList>
    </citation>
    <scope>NUCLEOTIDE SEQUENCE [LARGE SCALE GENOMIC DNA]</scope>
    <source>
        <strain evidence="14 15">H3</strain>
    </source>
</reference>
<dbReference type="RefSeq" id="WP_037930578.1">
    <property type="nucleotide sequence ID" value="NZ_CP054599.1"/>
</dbReference>
<evidence type="ECO:0000256" key="8">
    <source>
        <dbReference type="ARBA" id="ARBA00022989"/>
    </source>
</evidence>
<dbReference type="SUPFAM" id="SSF55874">
    <property type="entry name" value="ATPase domain of HSP90 chaperone/DNA topoisomerase II/histidine kinase"/>
    <property type="match status" value="1"/>
</dbReference>
<dbReference type="Gene3D" id="1.10.287.130">
    <property type="match status" value="1"/>
</dbReference>
<dbReference type="InterPro" id="IPR005467">
    <property type="entry name" value="His_kinase_dom"/>
</dbReference>
<keyword evidence="15" id="KW-1185">Reference proteome</keyword>
<evidence type="ECO:0000313" key="14">
    <source>
        <dbReference type="EMBL" id="KEJ94215.1"/>
    </source>
</evidence>
<evidence type="ECO:0000256" key="6">
    <source>
        <dbReference type="ARBA" id="ARBA00022692"/>
    </source>
</evidence>
<proteinExistence type="predicted"/>
<keyword evidence="4" id="KW-0597">Phosphoprotein</keyword>
<dbReference type="CDD" id="cd00082">
    <property type="entry name" value="HisKA"/>
    <property type="match status" value="1"/>
</dbReference>
<accession>A0A073IX77</accession>
<dbReference type="InterPro" id="IPR003594">
    <property type="entry name" value="HATPase_dom"/>
</dbReference>
<dbReference type="Gene3D" id="3.30.565.10">
    <property type="entry name" value="Histidine kinase-like ATPase, C-terminal domain"/>
    <property type="match status" value="1"/>
</dbReference>
<keyword evidence="9" id="KW-0902">Two-component regulatory system</keyword>
<dbReference type="InterPro" id="IPR036097">
    <property type="entry name" value="HisK_dim/P_sf"/>
</dbReference>
<evidence type="ECO:0000256" key="1">
    <source>
        <dbReference type="ARBA" id="ARBA00000085"/>
    </source>
</evidence>
<dbReference type="Pfam" id="PF03924">
    <property type="entry name" value="CHASE"/>
    <property type="match status" value="1"/>
</dbReference>
<comment type="subcellular location">
    <subcellularLocation>
        <location evidence="2">Membrane</location>
    </subcellularLocation>
</comment>
<gene>
    <name evidence="14" type="ORF">SUH3_08170</name>
</gene>
<dbReference type="InterPro" id="IPR036890">
    <property type="entry name" value="HATPase_C_sf"/>
</dbReference>
<protein>
    <recommendedName>
        <fullName evidence="3">histidine kinase</fullName>
        <ecNumber evidence="3">2.7.13.3</ecNumber>
    </recommendedName>
</protein>
<comment type="catalytic activity">
    <reaction evidence="1">
        <text>ATP + protein L-histidine = ADP + protein N-phospho-L-histidine.</text>
        <dbReference type="EC" id="2.7.13.3"/>
    </reaction>
</comment>
<evidence type="ECO:0000256" key="3">
    <source>
        <dbReference type="ARBA" id="ARBA00012438"/>
    </source>
</evidence>
<evidence type="ECO:0000256" key="7">
    <source>
        <dbReference type="ARBA" id="ARBA00022777"/>
    </source>
</evidence>
<evidence type="ECO:0000313" key="15">
    <source>
        <dbReference type="Proteomes" id="UP000027746"/>
    </source>
</evidence>
<dbReference type="GO" id="GO:0005886">
    <property type="term" value="C:plasma membrane"/>
    <property type="evidence" value="ECO:0007669"/>
    <property type="project" value="TreeGrafter"/>
</dbReference>
<dbReference type="Gene3D" id="3.30.450.350">
    <property type="entry name" value="CHASE domain"/>
    <property type="match status" value="1"/>
</dbReference>
<evidence type="ECO:0000256" key="11">
    <source>
        <dbReference type="SAM" id="Phobius"/>
    </source>
</evidence>
<dbReference type="PANTHER" id="PTHR43047">
    <property type="entry name" value="TWO-COMPONENT HISTIDINE PROTEIN KINASE"/>
    <property type="match status" value="1"/>
</dbReference>
<dbReference type="EMBL" id="JAMD01000017">
    <property type="protein sequence ID" value="KEJ94215.1"/>
    <property type="molecule type" value="Genomic_DNA"/>
</dbReference>